<dbReference type="AlphaFoldDB" id="A0AAF0WAV9"/>
<name>A0AAF0WAV9_DAUCS</name>
<protein>
    <submittedName>
        <fullName evidence="2">Uncharacterized protein</fullName>
    </submittedName>
</protein>
<dbReference type="Proteomes" id="UP000077755">
    <property type="component" value="Chromosome 1"/>
</dbReference>
<reference evidence="2" key="1">
    <citation type="journal article" date="2016" name="Nat. Genet.">
        <title>A high-quality carrot genome assembly provides new insights into carotenoid accumulation and asterid genome evolution.</title>
        <authorList>
            <person name="Iorizzo M."/>
            <person name="Ellison S."/>
            <person name="Senalik D."/>
            <person name="Zeng P."/>
            <person name="Satapoomin P."/>
            <person name="Huang J."/>
            <person name="Bowman M."/>
            <person name="Iovene M."/>
            <person name="Sanseverino W."/>
            <person name="Cavagnaro P."/>
            <person name="Yildiz M."/>
            <person name="Macko-Podgorni A."/>
            <person name="Moranska E."/>
            <person name="Grzebelus E."/>
            <person name="Grzebelus D."/>
            <person name="Ashrafi H."/>
            <person name="Zheng Z."/>
            <person name="Cheng S."/>
            <person name="Spooner D."/>
            <person name="Van Deynze A."/>
            <person name="Simon P."/>
        </authorList>
    </citation>
    <scope>NUCLEOTIDE SEQUENCE</scope>
    <source>
        <tissue evidence="2">Leaf</tissue>
    </source>
</reference>
<keyword evidence="3" id="KW-1185">Reference proteome</keyword>
<evidence type="ECO:0000256" key="1">
    <source>
        <dbReference type="SAM" id="MobiDB-lite"/>
    </source>
</evidence>
<dbReference type="EMBL" id="CP093343">
    <property type="protein sequence ID" value="WOG84640.1"/>
    <property type="molecule type" value="Genomic_DNA"/>
</dbReference>
<dbReference type="InterPro" id="IPR004926">
    <property type="entry name" value="LEA_3a"/>
</dbReference>
<gene>
    <name evidence="2" type="ORF">DCAR_0103824</name>
</gene>
<evidence type="ECO:0000313" key="2">
    <source>
        <dbReference type="EMBL" id="WOG84640.1"/>
    </source>
</evidence>
<reference evidence="2" key="2">
    <citation type="submission" date="2022-03" db="EMBL/GenBank/DDBJ databases">
        <title>Draft title - Genomic analysis of global carrot germplasm unveils the trajectory of domestication and the origin of high carotenoid orange carrot.</title>
        <authorList>
            <person name="Iorizzo M."/>
            <person name="Ellison S."/>
            <person name="Senalik D."/>
            <person name="Macko-Podgorni A."/>
            <person name="Grzebelus D."/>
            <person name="Bostan H."/>
            <person name="Rolling W."/>
            <person name="Curaba J."/>
            <person name="Simon P."/>
        </authorList>
    </citation>
    <scope>NUCLEOTIDE SEQUENCE</scope>
    <source>
        <tissue evidence="2">Leaf</tissue>
    </source>
</reference>
<proteinExistence type="predicted"/>
<evidence type="ECO:0000313" key="3">
    <source>
        <dbReference type="Proteomes" id="UP000077755"/>
    </source>
</evidence>
<organism evidence="2 3">
    <name type="scientific">Daucus carota subsp. sativus</name>
    <name type="common">Carrot</name>
    <dbReference type="NCBI Taxonomy" id="79200"/>
    <lineage>
        <taxon>Eukaryota</taxon>
        <taxon>Viridiplantae</taxon>
        <taxon>Streptophyta</taxon>
        <taxon>Embryophyta</taxon>
        <taxon>Tracheophyta</taxon>
        <taxon>Spermatophyta</taxon>
        <taxon>Magnoliopsida</taxon>
        <taxon>eudicotyledons</taxon>
        <taxon>Gunneridae</taxon>
        <taxon>Pentapetalae</taxon>
        <taxon>asterids</taxon>
        <taxon>campanulids</taxon>
        <taxon>Apiales</taxon>
        <taxon>Apiaceae</taxon>
        <taxon>Apioideae</taxon>
        <taxon>Scandiceae</taxon>
        <taxon>Daucinae</taxon>
        <taxon>Daucus</taxon>
        <taxon>Daucus sect. Daucus</taxon>
    </lineage>
</organism>
<dbReference type="PANTHER" id="PTHR35109">
    <property type="entry name" value="GLUTAMATE RACEMASE"/>
    <property type="match status" value="1"/>
</dbReference>
<dbReference type="PANTHER" id="PTHR35109:SF1">
    <property type="entry name" value="GLUTAMATE RACEMASE"/>
    <property type="match status" value="1"/>
</dbReference>
<feature type="compositionally biased region" description="Polar residues" evidence="1">
    <location>
        <begin position="1"/>
        <end position="18"/>
    </location>
</feature>
<dbReference type="Pfam" id="PF03242">
    <property type="entry name" value="LEA_3a"/>
    <property type="match status" value="1"/>
</dbReference>
<accession>A0AAF0WAV9</accession>
<feature type="region of interest" description="Disordered" evidence="1">
    <location>
        <begin position="1"/>
        <end position="38"/>
    </location>
</feature>
<sequence>MTNGQLRSEFSSMNQEVKSQTKKIEEKETSSYWTPDGRTGIYVPRGHESVMDNVPVGAASLKQTYWLRNVQGVDKPDSCYDFHI</sequence>